<organism evidence="13 14">
    <name type="scientific">Salinibacillus kushneri</name>
    <dbReference type="NCBI Taxonomy" id="237682"/>
    <lineage>
        <taxon>Bacteria</taxon>
        <taxon>Bacillati</taxon>
        <taxon>Bacillota</taxon>
        <taxon>Bacilli</taxon>
        <taxon>Bacillales</taxon>
        <taxon>Bacillaceae</taxon>
        <taxon>Salinibacillus</taxon>
    </lineage>
</organism>
<name>A0A1I0AZI2_9BACI</name>
<evidence type="ECO:0000256" key="9">
    <source>
        <dbReference type="ARBA" id="ARBA00023002"/>
    </source>
</evidence>
<comment type="cofactor">
    <cofactor evidence="2 11">
        <name>FAD</name>
        <dbReference type="ChEBI" id="CHEBI:57692"/>
    </cofactor>
</comment>
<evidence type="ECO:0000259" key="12">
    <source>
        <dbReference type="Pfam" id="PF01593"/>
    </source>
</evidence>
<evidence type="ECO:0000256" key="10">
    <source>
        <dbReference type="ARBA" id="ARBA00023133"/>
    </source>
</evidence>
<dbReference type="Gene3D" id="3.50.50.60">
    <property type="entry name" value="FAD/NAD(P)-binding domain"/>
    <property type="match status" value="1"/>
</dbReference>
<dbReference type="InterPro" id="IPR050464">
    <property type="entry name" value="Zeta_carotene_desat/Oxidored"/>
</dbReference>
<dbReference type="SUPFAM" id="SSF54373">
    <property type="entry name" value="FAD-linked reductases, C-terminal domain"/>
    <property type="match status" value="1"/>
</dbReference>
<evidence type="ECO:0000256" key="11">
    <source>
        <dbReference type="RuleBase" id="RU364052"/>
    </source>
</evidence>
<reference evidence="14" key="1">
    <citation type="submission" date="2016-10" db="EMBL/GenBank/DDBJ databases">
        <authorList>
            <person name="Varghese N."/>
            <person name="Submissions S."/>
        </authorList>
    </citation>
    <scope>NUCLEOTIDE SEQUENCE [LARGE SCALE GENOMIC DNA]</scope>
    <source>
        <strain evidence="14">CGMCC 1.3566</strain>
    </source>
</reference>
<evidence type="ECO:0000256" key="7">
    <source>
        <dbReference type="ARBA" id="ARBA00022630"/>
    </source>
</evidence>
<keyword evidence="14" id="KW-1185">Reference proteome</keyword>
<dbReference type="Gene3D" id="1.10.3110.10">
    <property type="entry name" value="protoporphyrinogen ix oxidase, domain 3"/>
    <property type="match status" value="1"/>
</dbReference>
<dbReference type="NCBIfam" id="NF008845">
    <property type="entry name" value="PRK11883.1-5"/>
    <property type="match status" value="1"/>
</dbReference>
<evidence type="ECO:0000256" key="2">
    <source>
        <dbReference type="ARBA" id="ARBA00001974"/>
    </source>
</evidence>
<dbReference type="STRING" id="237682.SAMN05421676_102311"/>
<dbReference type="InterPro" id="IPR036188">
    <property type="entry name" value="FAD/NAD-bd_sf"/>
</dbReference>
<dbReference type="NCBIfam" id="TIGR00562">
    <property type="entry name" value="proto_IX_ox"/>
    <property type="match status" value="1"/>
</dbReference>
<dbReference type="InterPro" id="IPR002937">
    <property type="entry name" value="Amino_oxidase"/>
</dbReference>
<comment type="function">
    <text evidence="11">Involved in coproporphyrin-dependent heme b biosynthesis. Catalyzes the oxidation of coproporphyrinogen III to coproporphyrin III.</text>
</comment>
<gene>
    <name evidence="13" type="ORF">SAMN05421676_102311</name>
</gene>
<keyword evidence="11" id="KW-0963">Cytoplasm</keyword>
<keyword evidence="10 11" id="KW-0350">Heme biosynthesis</keyword>
<dbReference type="EMBL" id="FOHJ01000002">
    <property type="protein sequence ID" value="SES99845.1"/>
    <property type="molecule type" value="Genomic_DNA"/>
</dbReference>
<evidence type="ECO:0000313" key="13">
    <source>
        <dbReference type="EMBL" id="SES99845.1"/>
    </source>
</evidence>
<evidence type="ECO:0000256" key="4">
    <source>
        <dbReference type="ARBA" id="ARBA00008310"/>
    </source>
</evidence>
<dbReference type="PANTHER" id="PTHR42923:SF3">
    <property type="entry name" value="PROTOPORPHYRINOGEN OXIDASE"/>
    <property type="match status" value="1"/>
</dbReference>
<evidence type="ECO:0000256" key="3">
    <source>
        <dbReference type="ARBA" id="ARBA00004744"/>
    </source>
</evidence>
<comment type="similarity">
    <text evidence="4 11">Belongs to the protoporphyrinogen/coproporphyrinogen oxidase family. Coproporphyrinogen III oxidase subfamily.</text>
</comment>
<sequence>MWYGAKLKAGFKMRNKQIAVIGGGIAGLTAAYYLQKEIENDQLPYEVKLIEASDELGGKIKTMQKDGYTIERGPDSFLERKKSAARLACDAGLEDDLIRVASGKSYILANGQLHSMPKGSFMGVPTQMKPFLTSSLFSVSGKLRAAGDFFLPRGAEKDDQALGLFFRRRLGNEVVENMIEPLLSGIYSGDVDQLSLMATFPNFYELEQQYGSLIRGLQNTKSKPSESSSKKKQGMFLTLRNGLSSLVKAIEEKLKENTVWKATAVNHIAKKHNSYKLSLSNGKMLQADAVIMAAPHLAAQKMLSQYDFMNEWKEMPATSVANVAMAFDEADIKDDIDGTGFVVSRNSDCRITACTWTHKKWPHTTPSGKALVRCYVGRPDDQEVVDFSDAEIEEIVLRDLNKQMKITGKPEMKVVTRWKNVMPQYTVGHKRRVQRVKEQIAQQLPGVFLAGSSYEGIGLPDCIDQGEKAVKDVLSFLNE</sequence>
<keyword evidence="7 11" id="KW-0285">Flavoprotein</keyword>
<evidence type="ECO:0000313" key="14">
    <source>
        <dbReference type="Proteomes" id="UP000199095"/>
    </source>
</evidence>
<comment type="catalytic activity">
    <reaction evidence="1">
        <text>coproporphyrinogen III + 3 O2 = coproporphyrin III + 3 H2O2</text>
        <dbReference type="Rhea" id="RHEA:43436"/>
        <dbReference type="ChEBI" id="CHEBI:15379"/>
        <dbReference type="ChEBI" id="CHEBI:16240"/>
        <dbReference type="ChEBI" id="CHEBI:57309"/>
        <dbReference type="ChEBI" id="CHEBI:131725"/>
        <dbReference type="EC" id="1.3.3.15"/>
    </reaction>
    <physiologicalReaction direction="left-to-right" evidence="1">
        <dbReference type="Rhea" id="RHEA:43437"/>
    </physiologicalReaction>
</comment>
<dbReference type="Proteomes" id="UP000199095">
    <property type="component" value="Unassembled WGS sequence"/>
</dbReference>
<dbReference type="Pfam" id="PF01593">
    <property type="entry name" value="Amino_oxidase"/>
    <property type="match status" value="1"/>
</dbReference>
<dbReference type="GO" id="GO:0005737">
    <property type="term" value="C:cytoplasm"/>
    <property type="evidence" value="ECO:0007669"/>
    <property type="project" value="UniProtKB-SubCell"/>
</dbReference>
<proteinExistence type="inferred from homology"/>
<protein>
    <recommendedName>
        <fullName evidence="6 11">Coproporphyrinogen III oxidase</fullName>
        <ecNumber evidence="5 11">1.3.3.15</ecNumber>
    </recommendedName>
</protein>
<keyword evidence="8 11" id="KW-0274">FAD</keyword>
<dbReference type="GO" id="GO:0004729">
    <property type="term" value="F:oxygen-dependent protoporphyrinogen oxidase activity"/>
    <property type="evidence" value="ECO:0007669"/>
    <property type="project" value="UniProtKB-UniRule"/>
</dbReference>
<comment type="pathway">
    <text evidence="3 11">Porphyrin-containing compound metabolism; protoheme biosynthesis.</text>
</comment>
<evidence type="ECO:0000256" key="5">
    <source>
        <dbReference type="ARBA" id="ARBA00012402"/>
    </source>
</evidence>
<feature type="domain" description="Amine oxidase" evidence="12">
    <location>
        <begin position="25"/>
        <end position="474"/>
    </location>
</feature>
<evidence type="ECO:0000256" key="6">
    <source>
        <dbReference type="ARBA" id="ARBA00019046"/>
    </source>
</evidence>
<evidence type="ECO:0000256" key="1">
    <source>
        <dbReference type="ARBA" id="ARBA00001755"/>
    </source>
</evidence>
<keyword evidence="9 11" id="KW-0560">Oxidoreductase</keyword>
<dbReference type="InterPro" id="IPR004572">
    <property type="entry name" value="Protoporphyrinogen_oxidase"/>
</dbReference>
<evidence type="ECO:0000256" key="8">
    <source>
        <dbReference type="ARBA" id="ARBA00022827"/>
    </source>
</evidence>
<comment type="subcellular location">
    <subcellularLocation>
        <location evidence="11">Cytoplasm</location>
    </subcellularLocation>
</comment>
<dbReference type="Gene3D" id="3.90.660.20">
    <property type="entry name" value="Protoporphyrinogen oxidase, mitochondrial, domain 2"/>
    <property type="match status" value="1"/>
</dbReference>
<dbReference type="EC" id="1.3.3.15" evidence="5 11"/>
<dbReference type="GO" id="GO:0006783">
    <property type="term" value="P:heme biosynthetic process"/>
    <property type="evidence" value="ECO:0007669"/>
    <property type="project" value="UniProtKB-UniRule"/>
</dbReference>
<dbReference type="UniPathway" id="UPA00252"/>
<dbReference type="PANTHER" id="PTHR42923">
    <property type="entry name" value="PROTOPORPHYRINOGEN OXIDASE"/>
    <property type="match status" value="1"/>
</dbReference>
<dbReference type="SUPFAM" id="SSF51905">
    <property type="entry name" value="FAD/NAD(P)-binding domain"/>
    <property type="match status" value="1"/>
</dbReference>
<dbReference type="AlphaFoldDB" id="A0A1I0AZI2"/>
<accession>A0A1I0AZI2</accession>